<feature type="region of interest" description="Disordered" evidence="4">
    <location>
        <begin position="762"/>
        <end position="781"/>
    </location>
</feature>
<feature type="compositionally biased region" description="Polar residues" evidence="4">
    <location>
        <begin position="686"/>
        <end position="697"/>
    </location>
</feature>
<feature type="compositionally biased region" description="Polar residues" evidence="4">
    <location>
        <begin position="706"/>
        <end position="721"/>
    </location>
</feature>
<feature type="compositionally biased region" description="Basic and acidic residues" evidence="4">
    <location>
        <begin position="87"/>
        <end position="96"/>
    </location>
</feature>
<dbReference type="Pfam" id="PF04615">
    <property type="entry name" value="Utp14"/>
    <property type="match status" value="1"/>
</dbReference>
<feature type="region of interest" description="Disordered" evidence="4">
    <location>
        <begin position="247"/>
        <end position="293"/>
    </location>
</feature>
<dbReference type="GO" id="GO:0032040">
    <property type="term" value="C:small-subunit processome"/>
    <property type="evidence" value="ECO:0007669"/>
    <property type="project" value="InterPro"/>
</dbReference>
<evidence type="ECO:0000256" key="4">
    <source>
        <dbReference type="SAM" id="MobiDB-lite"/>
    </source>
</evidence>
<feature type="compositionally biased region" description="Basic residues" evidence="4">
    <location>
        <begin position="131"/>
        <end position="143"/>
    </location>
</feature>
<dbReference type="GO" id="GO:0006364">
    <property type="term" value="P:rRNA processing"/>
    <property type="evidence" value="ECO:0007669"/>
    <property type="project" value="InterPro"/>
</dbReference>
<accession>A0A9P6TGQ7</accession>
<comment type="caution">
    <text evidence="5">The sequence shown here is derived from an EMBL/GenBank/DDBJ whole genome shotgun (WGS) entry which is preliminary data.</text>
</comment>
<dbReference type="InterPro" id="IPR006709">
    <property type="entry name" value="SSU_processome_Utp14"/>
</dbReference>
<feature type="compositionally biased region" description="Acidic residues" evidence="4">
    <location>
        <begin position="108"/>
        <end position="125"/>
    </location>
</feature>
<keyword evidence="2" id="KW-0597">Phosphoprotein</keyword>
<comment type="subcellular location">
    <subcellularLocation>
        <location evidence="1">Nucleus</location>
        <location evidence="1">Nucleolus</location>
    </subcellularLocation>
</comment>
<evidence type="ECO:0000313" key="6">
    <source>
        <dbReference type="Proteomes" id="UP000886653"/>
    </source>
</evidence>
<feature type="compositionally biased region" description="Basic and acidic residues" evidence="4">
    <location>
        <begin position="148"/>
        <end position="160"/>
    </location>
</feature>
<sequence length="1013" mass="112087">MVRGARRGRQGPTTKPKHAHLHDERASPKNPESSKTQPDGDEDLFYDYQQTRVKGGRMKGNQVDDVRLTGSSSKQSALDDGEDISDEEARRMRDLVQEDENGFGIVASDDDEEIDSDEAMGEGEELVPTKRSSRSKPSKKKASVRFALSDDDKASDKGFESEDEEDASGPDFIDASEMLDIGAESDNDYSDDEIDRSSDSGSSEVQSEAEELEVDLAEFQEDEEFEGVEDESKLGALANIIDSMNSSISKRKEAGSQSDEDQAQTSQSKRRKVLPARTEARSESDIFTGVKSADPNTKVDLATLLSNLPANHDTANLKKTLKSLTKNSTKAGPLSAPFESRLQQKIEREAAYDLTKDEMDKWNETIQAARGLSGKNVDGKNRFVAPPTSTNKPDQEPDATRWNMYFKPTNALETEVVGLIATGEMSSKKLQQEEDHLLQAKGLTVEQIKERAAELKMSRELMFRAERKAKRVAKIKSKAFRRIQKREKARKTLANQGGEHDMDLLQDLDDIDGGDRVKEEREKMELQRARERVTLKHSSQGKWAKKVAGLKGLGNDASLATRERIMREEQLTRKISGRQEGASGSDDSDDDSDYHSDMDIDTIKKSALDQLSHSDSRNCATTEPPTKGLMAMQFMQKAMARKEREANEAETELRKALMEEGEDGSDETEEQIGTRVQGNPGRLVFNPTNSYAAQQTDEAFDAATEQALNSASKQTTRTSGPVVSVKLPADIGSSTRVKQPCTPSAISQQSTCQQLNPWLSLEDTTGGTSSHIKSLGSSTNKDSATIIAEKAKLKGLKRKRKHASEVANAQSEAEVAINLDSFLGSQPAAGPSALKAMEHEKAAGREGDAIIRRDTFDAIGRTVFEQRELVSEAFADDGVVAQFEEEKRNEMESDAPQTVDVTLPGWGDWVGKGARKAKHAEKFIKKLPGIDPKDRSDAKLSNVIISEKKHLKKVTKYQTKSLPFPYTSKSQHEHNLRQSIGPEFNTRLQHRHLVRPELLSYPGQVIEPVQKPV</sequence>
<feature type="compositionally biased region" description="Acidic residues" evidence="4">
    <location>
        <begin position="659"/>
        <end position="670"/>
    </location>
</feature>
<dbReference type="Proteomes" id="UP000886653">
    <property type="component" value="Unassembled WGS sequence"/>
</dbReference>
<name>A0A9P6TGQ7_9BASI</name>
<organism evidence="5 6">
    <name type="scientific">Cronartium quercuum f. sp. fusiforme G11</name>
    <dbReference type="NCBI Taxonomy" id="708437"/>
    <lineage>
        <taxon>Eukaryota</taxon>
        <taxon>Fungi</taxon>
        <taxon>Dikarya</taxon>
        <taxon>Basidiomycota</taxon>
        <taxon>Pucciniomycotina</taxon>
        <taxon>Pucciniomycetes</taxon>
        <taxon>Pucciniales</taxon>
        <taxon>Coleosporiaceae</taxon>
        <taxon>Cronartium</taxon>
    </lineage>
</organism>
<proteinExistence type="predicted"/>
<feature type="compositionally biased region" description="Acidic residues" evidence="4">
    <location>
        <begin position="183"/>
        <end position="194"/>
    </location>
</feature>
<evidence type="ECO:0000313" key="5">
    <source>
        <dbReference type="EMBL" id="KAG0150023.1"/>
    </source>
</evidence>
<evidence type="ECO:0000256" key="2">
    <source>
        <dbReference type="ARBA" id="ARBA00022553"/>
    </source>
</evidence>
<evidence type="ECO:0008006" key="7">
    <source>
        <dbReference type="Google" id="ProtNLM"/>
    </source>
</evidence>
<feature type="compositionally biased region" description="Basic and acidic residues" evidence="4">
    <location>
        <begin position="513"/>
        <end position="534"/>
    </location>
</feature>
<keyword evidence="6" id="KW-1185">Reference proteome</keyword>
<gene>
    <name evidence="5" type="ORF">CROQUDRAFT_104730</name>
</gene>
<dbReference type="PANTHER" id="PTHR14150:SF12">
    <property type="entry name" value="U3 SMALL NUCLEOLAR RNA-ASSOCIATED PROTEIN 14 HOMOLOG A"/>
    <property type="match status" value="1"/>
</dbReference>
<reference evidence="5" key="1">
    <citation type="submission" date="2013-11" db="EMBL/GenBank/DDBJ databases">
        <title>Genome sequence of the fusiform rust pathogen reveals effectors for host alternation and coevolution with pine.</title>
        <authorList>
            <consortium name="DOE Joint Genome Institute"/>
            <person name="Smith K."/>
            <person name="Pendleton A."/>
            <person name="Kubisiak T."/>
            <person name="Anderson C."/>
            <person name="Salamov A."/>
            <person name="Aerts A."/>
            <person name="Riley R."/>
            <person name="Clum A."/>
            <person name="Lindquist E."/>
            <person name="Ence D."/>
            <person name="Campbell M."/>
            <person name="Kronenberg Z."/>
            <person name="Feau N."/>
            <person name="Dhillon B."/>
            <person name="Hamelin R."/>
            <person name="Burleigh J."/>
            <person name="Smith J."/>
            <person name="Yandell M."/>
            <person name="Nelson C."/>
            <person name="Grigoriev I."/>
            <person name="Davis J."/>
        </authorList>
    </citation>
    <scope>NUCLEOTIDE SEQUENCE</scope>
    <source>
        <strain evidence="5">G11</strain>
    </source>
</reference>
<keyword evidence="3" id="KW-0539">Nucleus</keyword>
<feature type="region of interest" description="Disordered" evidence="4">
    <location>
        <begin position="1"/>
        <end position="212"/>
    </location>
</feature>
<feature type="compositionally biased region" description="Basic and acidic residues" evidence="4">
    <location>
        <begin position="593"/>
        <end position="616"/>
    </location>
</feature>
<protein>
    <recommendedName>
        <fullName evidence="7">U3 small nucleolar RNA-associated protein 14</fullName>
    </recommendedName>
</protein>
<evidence type="ECO:0000256" key="3">
    <source>
        <dbReference type="ARBA" id="ARBA00023242"/>
    </source>
</evidence>
<feature type="region of interest" description="Disordered" evidence="4">
    <location>
        <begin position="486"/>
        <end position="721"/>
    </location>
</feature>
<feature type="compositionally biased region" description="Basic residues" evidence="4">
    <location>
        <begin position="1"/>
        <end position="20"/>
    </location>
</feature>
<dbReference type="AlphaFoldDB" id="A0A9P6TGQ7"/>
<dbReference type="OrthoDB" id="277439at2759"/>
<dbReference type="EMBL" id="MU167223">
    <property type="protein sequence ID" value="KAG0150023.1"/>
    <property type="molecule type" value="Genomic_DNA"/>
</dbReference>
<feature type="compositionally biased region" description="Basic and acidic residues" evidence="4">
    <location>
        <begin position="561"/>
        <end position="572"/>
    </location>
</feature>
<feature type="region of interest" description="Disordered" evidence="4">
    <location>
        <begin position="377"/>
        <end position="400"/>
    </location>
</feature>
<dbReference type="PANTHER" id="PTHR14150">
    <property type="entry name" value="U3 SMALL NUCLEOLAR RNA-ASSOCIATED PROTEIN 14"/>
    <property type="match status" value="1"/>
</dbReference>
<feature type="compositionally biased region" description="Basic and acidic residues" evidence="4">
    <location>
        <begin position="640"/>
        <end position="658"/>
    </location>
</feature>
<evidence type="ECO:0000256" key="1">
    <source>
        <dbReference type="ARBA" id="ARBA00004604"/>
    </source>
</evidence>